<dbReference type="GO" id="GO:0006508">
    <property type="term" value="P:proteolysis"/>
    <property type="evidence" value="ECO:0007669"/>
    <property type="project" value="InterPro"/>
</dbReference>
<sequence length="605" mass="69488">MEEESSKQEDTSTSQNAQNSPNTDSTTTVKNAQPKVKINAPKNPPPKPIARVKIAAPYIEELVVSSPNERNWRGIFIALLVIVAVLGLIVFSIVLVSPPDEGPRLKGKKPTLEDIFHKLPPPVRFNGTWISDVEFVYRDSYGGLTLYNAENLTTKVLMTNATFRLYDAVDYKISSNLKYVLLITNVVYTYKHTKLAKYYIYEIQTRFKKPLSPIELDINAPFLQYAEWSPDGSSVVFVHENDIYYKPKVQKDLVCRITQTGKKGIIYNGVPDWLYETEILKTDHTLWFSSDGQYLLYVTFNDTEVGEYNYPWYDSENNYIQYPSVRSLRYPKSAYFFLDNNTLHIGYLFQFHTEKETCGWTEPIFHPVFSANGAQALMRLPVRDGDNGNFMHACQIHSHNVIPLTHGAFELTKILAWDEENHLLLGSVEVQDQLAVLSYIGDTFKFIDKSRICVVGKGYGGYIAAMLLIQDIHQSINCSVSISPIVSWQHYNSYFTERYMGLPSEKLLEYEKVDLARRSANLLDRNFMLIHGTADTTVKNQHSILFTKSLIEHGILFRQLIYPDEDHDFSKKSLIHMYKQIDQFFNDSFGPSIDDWEDSTGFFIQ</sequence>
<name>A0A7F5RIP9_AGRPL</name>
<evidence type="ECO:0000256" key="2">
    <source>
        <dbReference type="SAM" id="Phobius"/>
    </source>
</evidence>
<dbReference type="SUPFAM" id="SSF82171">
    <property type="entry name" value="DPP6 N-terminal domain-like"/>
    <property type="match status" value="1"/>
</dbReference>
<dbReference type="PANTHER" id="PTHR11731:SF135">
    <property type="entry name" value="INACTIVE DIPEPTIDYL PEPTIDASE 10-LIKE PROTEIN"/>
    <property type="match status" value="1"/>
</dbReference>
<dbReference type="GeneID" id="108740132"/>
<keyword evidence="2" id="KW-1133">Transmembrane helix</keyword>
<feature type="region of interest" description="Disordered" evidence="1">
    <location>
        <begin position="1"/>
        <end position="45"/>
    </location>
</feature>
<evidence type="ECO:0000256" key="1">
    <source>
        <dbReference type="SAM" id="MobiDB-lite"/>
    </source>
</evidence>
<dbReference type="InterPro" id="IPR002469">
    <property type="entry name" value="Peptidase_S9B_N"/>
</dbReference>
<dbReference type="AlphaFoldDB" id="A0A7F5RIP9"/>
<dbReference type="Gene3D" id="2.140.10.30">
    <property type="entry name" value="Dipeptidylpeptidase IV, N-terminal domain"/>
    <property type="match status" value="1"/>
</dbReference>
<protein>
    <submittedName>
        <fullName evidence="6">Probable dipeptidyl-aminopeptidase B</fullName>
    </submittedName>
</protein>
<proteinExistence type="predicted"/>
<reference evidence="6" key="1">
    <citation type="submission" date="2025-08" db="UniProtKB">
        <authorList>
            <consortium name="RefSeq"/>
        </authorList>
    </citation>
    <scope>IDENTIFICATION</scope>
    <source>
        <tissue evidence="6">Entire body</tissue>
    </source>
</reference>
<dbReference type="OrthoDB" id="16520at2759"/>
<dbReference type="GO" id="GO:0005886">
    <property type="term" value="C:plasma membrane"/>
    <property type="evidence" value="ECO:0007669"/>
    <property type="project" value="TreeGrafter"/>
</dbReference>
<dbReference type="InterPro" id="IPR050278">
    <property type="entry name" value="Serine_Prot_S9B/DPPIV"/>
</dbReference>
<feature type="compositionally biased region" description="Basic and acidic residues" evidence="1">
    <location>
        <begin position="1"/>
        <end position="10"/>
    </location>
</feature>
<dbReference type="InParanoid" id="A0A7F5RIP9"/>
<organism evidence="5 6">
    <name type="scientific">Agrilus planipennis</name>
    <name type="common">Emerald ash borer</name>
    <name type="synonym">Agrilus marcopoli</name>
    <dbReference type="NCBI Taxonomy" id="224129"/>
    <lineage>
        <taxon>Eukaryota</taxon>
        <taxon>Metazoa</taxon>
        <taxon>Ecdysozoa</taxon>
        <taxon>Arthropoda</taxon>
        <taxon>Hexapoda</taxon>
        <taxon>Insecta</taxon>
        <taxon>Pterygota</taxon>
        <taxon>Neoptera</taxon>
        <taxon>Endopterygota</taxon>
        <taxon>Coleoptera</taxon>
        <taxon>Polyphaga</taxon>
        <taxon>Elateriformia</taxon>
        <taxon>Buprestoidea</taxon>
        <taxon>Buprestidae</taxon>
        <taxon>Agrilinae</taxon>
        <taxon>Agrilus</taxon>
    </lineage>
</organism>
<dbReference type="GO" id="GO:0008236">
    <property type="term" value="F:serine-type peptidase activity"/>
    <property type="evidence" value="ECO:0007669"/>
    <property type="project" value="InterPro"/>
</dbReference>
<dbReference type="Gene3D" id="3.40.50.1820">
    <property type="entry name" value="alpha/beta hydrolase"/>
    <property type="match status" value="1"/>
</dbReference>
<dbReference type="RefSeq" id="XP_025835740.1">
    <property type="nucleotide sequence ID" value="XM_025979955.1"/>
</dbReference>
<dbReference type="InterPro" id="IPR001375">
    <property type="entry name" value="Peptidase_S9_cat"/>
</dbReference>
<dbReference type="Pfam" id="PF00930">
    <property type="entry name" value="DPPIV_N"/>
    <property type="match status" value="1"/>
</dbReference>
<dbReference type="Pfam" id="PF00326">
    <property type="entry name" value="Peptidase_S9"/>
    <property type="match status" value="1"/>
</dbReference>
<evidence type="ECO:0000259" key="4">
    <source>
        <dbReference type="Pfam" id="PF00930"/>
    </source>
</evidence>
<evidence type="ECO:0000313" key="6">
    <source>
        <dbReference type="RefSeq" id="XP_025835740.1"/>
    </source>
</evidence>
<evidence type="ECO:0000313" key="5">
    <source>
        <dbReference type="Proteomes" id="UP000192223"/>
    </source>
</evidence>
<dbReference type="SUPFAM" id="SSF53474">
    <property type="entry name" value="alpha/beta-Hydrolases"/>
    <property type="match status" value="1"/>
</dbReference>
<evidence type="ECO:0000259" key="3">
    <source>
        <dbReference type="Pfam" id="PF00326"/>
    </source>
</evidence>
<feature type="compositionally biased region" description="Polar residues" evidence="1">
    <location>
        <begin position="11"/>
        <end position="31"/>
    </location>
</feature>
<dbReference type="PANTHER" id="PTHR11731">
    <property type="entry name" value="PROTEASE FAMILY S9B,C DIPEPTIDYL-PEPTIDASE IV-RELATED"/>
    <property type="match status" value="1"/>
</dbReference>
<keyword evidence="5" id="KW-1185">Reference proteome</keyword>
<accession>A0A7F5RIP9</accession>
<feature type="domain" description="Peptidase S9 prolyl oligopeptidase catalytic" evidence="3">
    <location>
        <begin position="416"/>
        <end position="590"/>
    </location>
</feature>
<feature type="transmembrane region" description="Helical" evidence="2">
    <location>
        <begin position="75"/>
        <end position="96"/>
    </location>
</feature>
<dbReference type="Proteomes" id="UP000192223">
    <property type="component" value="Unplaced"/>
</dbReference>
<feature type="domain" description="Dipeptidylpeptidase IV N-terminal" evidence="4">
    <location>
        <begin position="174"/>
        <end position="333"/>
    </location>
</feature>
<keyword evidence="2" id="KW-0472">Membrane</keyword>
<dbReference type="KEGG" id="apln:108740132"/>
<gene>
    <name evidence="6" type="primary">LOC108740132</name>
</gene>
<keyword evidence="2" id="KW-0812">Transmembrane</keyword>
<dbReference type="InterPro" id="IPR029058">
    <property type="entry name" value="AB_hydrolase_fold"/>
</dbReference>